<sequence>MNNALSVFDTSNYDNRNVYAYNAVIAGFIANESPKPAYEFYMEMRTNGVMPDKFTFPCVIKACSDLSKALEVKRIHGLLFKFRLELNMYIGSALVHSYLRFQLMEEAQEVFEELPVRDVVLWNAMINGYAQIGQFEKVQEVFGRMVQEETVPNRFTVTGICSVFARTGDLDNGRAIHGVVMKQGYDSGVAVLNALIDMYGKCKRVGAALEIFEVMVDKDIFSWNSIICVHEQYGDHNGTLRLFVRMLRAGVQPDLVTMTTILPACAHLAALKVGREVHGYMITNGLGMDFSDKKVGDGYINNAVMDMYAKCGSLRDARLIFDKMSYKDEASWNIMIMGYGMHGFGKEALDMFYSMSEEEMKPGDVTFVGVLSACSHGGLLRQGRELLVQMQPKYGVTPTIEHYTCVIDMLGRAGKLEEAYELVFTMPIEANPVVWRAFLAACQLHGYTALAEVAAQKIFELEPAHCGSYVLMSNVYGTVGRYQEVSEMRYTMTQQNVQKAPGCSWIELNNGVHTFVTHDRTHREDYSIYAELNSLTACVQEDRYVPDIMHGT</sequence>
<evidence type="ECO:0000256" key="2">
    <source>
        <dbReference type="PROSITE-ProRule" id="PRU00708"/>
    </source>
</evidence>
<evidence type="ECO:0000313" key="4">
    <source>
        <dbReference type="Proteomes" id="UP001187471"/>
    </source>
</evidence>
<protein>
    <recommendedName>
        <fullName evidence="5">Pentatricopeptide repeat-containing protein</fullName>
    </recommendedName>
</protein>
<feature type="repeat" description="PPR" evidence="2">
    <location>
        <begin position="219"/>
        <end position="253"/>
    </location>
</feature>
<keyword evidence="1" id="KW-0677">Repeat</keyword>
<feature type="repeat" description="PPR" evidence="2">
    <location>
        <begin position="328"/>
        <end position="362"/>
    </location>
</feature>
<dbReference type="PROSITE" id="PS51375">
    <property type="entry name" value="PPR"/>
    <property type="match status" value="4"/>
</dbReference>
<dbReference type="FunFam" id="1.25.40.10:FF:000344">
    <property type="entry name" value="Pentatricopeptide repeat-containing protein"/>
    <property type="match status" value="1"/>
</dbReference>
<organism evidence="3 4">
    <name type="scientific">Escallonia rubra</name>
    <dbReference type="NCBI Taxonomy" id="112253"/>
    <lineage>
        <taxon>Eukaryota</taxon>
        <taxon>Viridiplantae</taxon>
        <taxon>Streptophyta</taxon>
        <taxon>Embryophyta</taxon>
        <taxon>Tracheophyta</taxon>
        <taxon>Spermatophyta</taxon>
        <taxon>Magnoliopsida</taxon>
        <taxon>eudicotyledons</taxon>
        <taxon>Gunneridae</taxon>
        <taxon>Pentapetalae</taxon>
        <taxon>asterids</taxon>
        <taxon>campanulids</taxon>
        <taxon>Escalloniales</taxon>
        <taxon>Escalloniaceae</taxon>
        <taxon>Escallonia</taxon>
    </lineage>
</organism>
<dbReference type="GO" id="GO:0009451">
    <property type="term" value="P:RNA modification"/>
    <property type="evidence" value="ECO:0007669"/>
    <property type="project" value="InterPro"/>
</dbReference>
<dbReference type="PANTHER" id="PTHR47926:SF347">
    <property type="entry name" value="PENTATRICOPEPTIDE REPEAT-CONTAINING PROTEIN"/>
    <property type="match status" value="1"/>
</dbReference>
<evidence type="ECO:0000256" key="1">
    <source>
        <dbReference type="ARBA" id="ARBA00022737"/>
    </source>
</evidence>
<dbReference type="InterPro" id="IPR046960">
    <property type="entry name" value="PPR_At4g14850-like_plant"/>
</dbReference>
<dbReference type="Pfam" id="PF20431">
    <property type="entry name" value="E_motif"/>
    <property type="match status" value="1"/>
</dbReference>
<feature type="repeat" description="PPR" evidence="2">
    <location>
        <begin position="118"/>
        <end position="152"/>
    </location>
</feature>
<dbReference type="NCBIfam" id="TIGR00756">
    <property type="entry name" value="PPR"/>
    <property type="match status" value="4"/>
</dbReference>
<keyword evidence="4" id="KW-1185">Reference proteome</keyword>
<gene>
    <name evidence="3" type="ORF">RJ640_023704</name>
</gene>
<dbReference type="Gene3D" id="1.25.40.10">
    <property type="entry name" value="Tetratricopeptide repeat domain"/>
    <property type="match status" value="3"/>
</dbReference>
<dbReference type="InterPro" id="IPR002885">
    <property type="entry name" value="PPR_rpt"/>
</dbReference>
<dbReference type="Pfam" id="PF01535">
    <property type="entry name" value="PPR"/>
    <property type="match status" value="4"/>
</dbReference>
<dbReference type="Proteomes" id="UP001187471">
    <property type="component" value="Unassembled WGS sequence"/>
</dbReference>
<dbReference type="PANTHER" id="PTHR47926">
    <property type="entry name" value="PENTATRICOPEPTIDE REPEAT-CONTAINING PROTEIN"/>
    <property type="match status" value="1"/>
</dbReference>
<dbReference type="Pfam" id="PF13041">
    <property type="entry name" value="PPR_2"/>
    <property type="match status" value="3"/>
</dbReference>
<dbReference type="FunFam" id="1.25.40.10:FF:000305">
    <property type="entry name" value="Pentatricopeptide repeat-containing protein mitochondrial"/>
    <property type="match status" value="1"/>
</dbReference>
<proteinExistence type="predicted"/>
<dbReference type="AlphaFoldDB" id="A0AA88QHR2"/>
<evidence type="ECO:0000313" key="3">
    <source>
        <dbReference type="EMBL" id="KAK2969592.1"/>
    </source>
</evidence>
<dbReference type="FunFam" id="1.25.40.10:FF:000627">
    <property type="entry name" value="Pentatricopeptide repeat-containing protein"/>
    <property type="match status" value="1"/>
</dbReference>
<feature type="repeat" description="PPR" evidence="2">
    <location>
        <begin position="17"/>
        <end position="51"/>
    </location>
</feature>
<accession>A0AA88QHR2</accession>
<dbReference type="InterPro" id="IPR011990">
    <property type="entry name" value="TPR-like_helical_dom_sf"/>
</dbReference>
<name>A0AA88QHR2_9ASTE</name>
<dbReference type="GO" id="GO:0003723">
    <property type="term" value="F:RNA binding"/>
    <property type="evidence" value="ECO:0007669"/>
    <property type="project" value="InterPro"/>
</dbReference>
<comment type="caution">
    <text evidence="3">The sequence shown here is derived from an EMBL/GenBank/DDBJ whole genome shotgun (WGS) entry which is preliminary data.</text>
</comment>
<dbReference type="InterPro" id="IPR046848">
    <property type="entry name" value="E_motif"/>
</dbReference>
<evidence type="ECO:0008006" key="5">
    <source>
        <dbReference type="Google" id="ProtNLM"/>
    </source>
</evidence>
<dbReference type="EMBL" id="JAVXUO010002792">
    <property type="protein sequence ID" value="KAK2969592.1"/>
    <property type="molecule type" value="Genomic_DNA"/>
</dbReference>
<dbReference type="SUPFAM" id="SSF48452">
    <property type="entry name" value="TPR-like"/>
    <property type="match status" value="1"/>
</dbReference>
<reference evidence="3" key="1">
    <citation type="submission" date="2022-12" db="EMBL/GenBank/DDBJ databases">
        <title>Draft genome assemblies for two species of Escallonia (Escalloniales).</title>
        <authorList>
            <person name="Chanderbali A."/>
            <person name="Dervinis C."/>
            <person name="Anghel I."/>
            <person name="Soltis D."/>
            <person name="Soltis P."/>
            <person name="Zapata F."/>
        </authorList>
    </citation>
    <scope>NUCLEOTIDE SEQUENCE</scope>
    <source>
        <strain evidence="3">UCBG92.1500</strain>
        <tissue evidence="3">Leaf</tissue>
    </source>
</reference>